<reference evidence="1 2" key="1">
    <citation type="journal article" date="2023" name="Elife">
        <title>Identification of key yeast species and microbe-microbe interactions impacting larval growth of Drosophila in the wild.</title>
        <authorList>
            <person name="Mure A."/>
            <person name="Sugiura Y."/>
            <person name="Maeda R."/>
            <person name="Honda K."/>
            <person name="Sakurai N."/>
            <person name="Takahashi Y."/>
            <person name="Watada M."/>
            <person name="Katoh T."/>
            <person name="Gotoh A."/>
            <person name="Gotoh Y."/>
            <person name="Taniguchi I."/>
            <person name="Nakamura K."/>
            <person name="Hayashi T."/>
            <person name="Katayama T."/>
            <person name="Uemura T."/>
            <person name="Hattori Y."/>
        </authorList>
    </citation>
    <scope>NUCLEOTIDE SEQUENCE [LARGE SCALE GENOMIC DNA]</scope>
    <source>
        <strain evidence="1 2">SB-73</strain>
    </source>
</reference>
<dbReference type="EMBL" id="BTGC01000003">
    <property type="protein sequence ID" value="GMM49946.1"/>
    <property type="molecule type" value="Genomic_DNA"/>
</dbReference>
<evidence type="ECO:0000313" key="2">
    <source>
        <dbReference type="Proteomes" id="UP001362899"/>
    </source>
</evidence>
<keyword evidence="2" id="KW-1185">Reference proteome</keyword>
<protein>
    <submittedName>
        <fullName evidence="1">Uncharacterized protein</fullName>
    </submittedName>
</protein>
<comment type="caution">
    <text evidence="1">The sequence shown here is derived from an EMBL/GenBank/DDBJ whole genome shotgun (WGS) entry which is preliminary data.</text>
</comment>
<name>A0AAV5RH92_STABA</name>
<proteinExistence type="predicted"/>
<gene>
    <name evidence="1" type="ORF">DASB73_009040</name>
</gene>
<organism evidence="1 2">
    <name type="scientific">Starmerella bacillaris</name>
    <name type="common">Yeast</name>
    <name type="synonym">Candida zemplinina</name>
    <dbReference type="NCBI Taxonomy" id="1247836"/>
    <lineage>
        <taxon>Eukaryota</taxon>
        <taxon>Fungi</taxon>
        <taxon>Dikarya</taxon>
        <taxon>Ascomycota</taxon>
        <taxon>Saccharomycotina</taxon>
        <taxon>Dipodascomycetes</taxon>
        <taxon>Dipodascales</taxon>
        <taxon>Trichomonascaceae</taxon>
        <taxon>Starmerella</taxon>
    </lineage>
</organism>
<evidence type="ECO:0000313" key="1">
    <source>
        <dbReference type="EMBL" id="GMM49946.1"/>
    </source>
</evidence>
<sequence length="274" mass="31241">MARNITELADAVQSIARKNSKISLLNLRSVYEQSRAQFNKTKEELHSIENELSQLPEKIIAAQDVVDKLLELDLTVHESCLQTLSSICCAHKQNTYDLMTDGLTELASKQEIATKLAVEVLELNDCVKHYNQWGISAKNLGTVQNKREVLRLYNELYYDLEMESVLQSEESAHIRARLGPKVCPNTAEFENYRIQDTSLELELTTESDKFKFKKTYKPDKTAVPVSCVPVVPMPQKRVEHPVLWLSAQQSKKTKMSDSSGSIFDKFPNLQKYLD</sequence>
<dbReference type="Proteomes" id="UP001362899">
    <property type="component" value="Unassembled WGS sequence"/>
</dbReference>
<accession>A0AAV5RH92</accession>
<dbReference type="AlphaFoldDB" id="A0AAV5RH92"/>